<dbReference type="PANTHER" id="PTHR15034:SF5">
    <property type="entry name" value="DEATH DOMAIN-CONTAINING PROTEIN CRADD"/>
    <property type="match status" value="1"/>
</dbReference>
<dbReference type="GO" id="GO:0002020">
    <property type="term" value="F:protease binding"/>
    <property type="evidence" value="ECO:0007669"/>
    <property type="project" value="InterPro"/>
</dbReference>
<gene>
    <name evidence="5" type="primary">LOC109464119</name>
</gene>
<feature type="domain" description="CARD" evidence="3">
    <location>
        <begin position="454"/>
        <end position="547"/>
    </location>
</feature>
<dbReference type="GeneID" id="109464119"/>
<evidence type="ECO:0000259" key="3">
    <source>
        <dbReference type="PROSITE" id="PS50209"/>
    </source>
</evidence>
<dbReference type="AlphaFoldDB" id="A0A6P4YCY5"/>
<evidence type="ECO:0000259" key="2">
    <source>
        <dbReference type="PROSITE" id="PS50017"/>
    </source>
</evidence>
<organism evidence="4 5">
    <name type="scientific">Branchiostoma belcheri</name>
    <name type="common">Amphioxus</name>
    <dbReference type="NCBI Taxonomy" id="7741"/>
    <lineage>
        <taxon>Eukaryota</taxon>
        <taxon>Metazoa</taxon>
        <taxon>Chordata</taxon>
        <taxon>Cephalochordata</taxon>
        <taxon>Leptocardii</taxon>
        <taxon>Amphioxiformes</taxon>
        <taxon>Branchiostomatidae</taxon>
        <taxon>Branchiostoma</taxon>
    </lineage>
</organism>
<dbReference type="SMART" id="SM00114">
    <property type="entry name" value="CARD"/>
    <property type="match status" value="2"/>
</dbReference>
<dbReference type="OrthoDB" id="676979at2759"/>
<dbReference type="KEGG" id="bbel:109464119"/>
<name>A0A6P4YCY5_BRABE</name>
<dbReference type="InterPro" id="IPR000488">
    <property type="entry name" value="Death_dom"/>
</dbReference>
<dbReference type="PANTHER" id="PTHR15034">
    <property type="entry name" value="DEATH DOMAIN-CONTAINING PROTEIN CRADD"/>
    <property type="match status" value="1"/>
</dbReference>
<dbReference type="Proteomes" id="UP000515135">
    <property type="component" value="Unplaced"/>
</dbReference>
<reference evidence="5" key="1">
    <citation type="submission" date="2025-08" db="UniProtKB">
        <authorList>
            <consortium name="RefSeq"/>
        </authorList>
    </citation>
    <scope>IDENTIFICATION</scope>
    <source>
        <tissue evidence="5">Gonad</tissue>
    </source>
</reference>
<dbReference type="Pfam" id="PF00531">
    <property type="entry name" value="Death"/>
    <property type="match status" value="1"/>
</dbReference>
<evidence type="ECO:0000313" key="5">
    <source>
        <dbReference type="RefSeq" id="XP_019616612.1"/>
    </source>
</evidence>
<dbReference type="InterPro" id="IPR011029">
    <property type="entry name" value="DEATH-like_dom_sf"/>
</dbReference>
<keyword evidence="4" id="KW-1185">Reference proteome</keyword>
<evidence type="ECO:0000313" key="4">
    <source>
        <dbReference type="Proteomes" id="UP000515135"/>
    </source>
</evidence>
<accession>A0A6P4YCY5</accession>
<feature type="compositionally biased region" description="Polar residues" evidence="1">
    <location>
        <begin position="227"/>
        <end position="238"/>
    </location>
</feature>
<feature type="region of interest" description="Disordered" evidence="1">
    <location>
        <begin position="227"/>
        <end position="251"/>
    </location>
</feature>
<dbReference type="CDD" id="cd01671">
    <property type="entry name" value="CARD"/>
    <property type="match status" value="2"/>
</dbReference>
<feature type="domain" description="Death" evidence="2">
    <location>
        <begin position="12"/>
        <end position="86"/>
    </location>
</feature>
<dbReference type="GO" id="GO:0070513">
    <property type="term" value="F:death domain binding"/>
    <property type="evidence" value="ECO:0007669"/>
    <property type="project" value="InterPro"/>
</dbReference>
<feature type="domain" description="CARD" evidence="3">
    <location>
        <begin position="553"/>
        <end position="644"/>
    </location>
</feature>
<dbReference type="InterPro" id="IPR037939">
    <property type="entry name" value="CRADD"/>
</dbReference>
<dbReference type="GO" id="GO:0042981">
    <property type="term" value="P:regulation of apoptotic process"/>
    <property type="evidence" value="ECO:0007669"/>
    <property type="project" value="InterPro"/>
</dbReference>
<evidence type="ECO:0000256" key="1">
    <source>
        <dbReference type="SAM" id="MobiDB-lite"/>
    </source>
</evidence>
<dbReference type="CDD" id="cd01670">
    <property type="entry name" value="Death"/>
    <property type="match status" value="1"/>
</dbReference>
<dbReference type="RefSeq" id="XP_019616612.1">
    <property type="nucleotide sequence ID" value="XM_019761053.1"/>
</dbReference>
<dbReference type="InterPro" id="IPR001315">
    <property type="entry name" value="CARD"/>
</dbReference>
<dbReference type="Pfam" id="PF00619">
    <property type="entry name" value="CARD"/>
    <property type="match status" value="2"/>
</dbReference>
<dbReference type="PROSITE" id="PS50017">
    <property type="entry name" value="DEATH_DOMAIN"/>
    <property type="match status" value="1"/>
</dbReference>
<feature type="region of interest" description="Disordered" evidence="1">
    <location>
        <begin position="182"/>
        <end position="209"/>
    </location>
</feature>
<dbReference type="GO" id="GO:0007165">
    <property type="term" value="P:signal transduction"/>
    <property type="evidence" value="ECO:0007669"/>
    <property type="project" value="InterPro"/>
</dbReference>
<dbReference type="Gene3D" id="1.10.533.10">
    <property type="entry name" value="Death Domain, Fas"/>
    <property type="match status" value="3"/>
</dbReference>
<sequence length="644" mass="72447">MDADVSRYFFGVKEDVSSDWKDLAFHLDIGDTRNIASRNRDDKSCCMDMLQTWKRLNGDQATAEGLVQALIAANLQSAANNLRRKLGEDPTPISVHSQHHVEVPQVRKNAARSENGSFSCKILKCLDISCVFCNNTVWFGFLYTICFLVKPEVVMIITIASLAIYVIQLILKSIVKVRREKPQANNAEIRPRAGRQDQAGQGDEEHGQVHTIEGRVSLEPSEVLVMTGNSPRQRNGQATMRHRNDDRRKSGNTWATPCKELVPLDGIALKERIMDCTGYRHCVILRERQGVVWQDLWGRVRHGQWYAAGRFRSVLQSTVFYGTCSGSDGGPTLQGLEGEEPEFAIQKSLSGVWAGKLFKKLNQMTKTDTTKGHARPAVECVATNPSQDMEGLVSLRQRPSHGIPANKPPTVLIAHLQEENTALKNQIRNLCRLGVCSATDLEIDKAGTSPRPRMSKENRDSLVECCPTLLQDIYPTFLFPQLVQDGVLDWDEVESIERAGRGTRLDRAKDLIRVLHTKDDKAFFSLCKSLRSRENEQDFLADMLEGLPSEGTMTKEHREQLTSRCCVLINELSEGESYSIINYLIERGVFNDAIVDEINTARTTRDKIRKLLTILQSRGDRAFGAFRLALQESGKDFLVDRLFN</sequence>
<protein>
    <submittedName>
        <fullName evidence="5">Uncharacterized protein LOC109464119</fullName>
    </submittedName>
</protein>
<proteinExistence type="predicted"/>
<dbReference type="PROSITE" id="PS50209">
    <property type="entry name" value="CARD"/>
    <property type="match status" value="2"/>
</dbReference>
<dbReference type="SUPFAM" id="SSF47986">
    <property type="entry name" value="DEATH domain"/>
    <property type="match status" value="3"/>
</dbReference>